<sequence length="152" mass="17308">MPEEILREDLWKLYEKLPKELQEIIFSEKTADDIGVICQKNEVPESKVPEVAKYTGRVLMSLLPPNELEEVLVKNVKLKGETAKNVAREITRFVFLPVKELLSQIYEAEVIPTAKAEKTTLESLPKEPASETPVSEKQEKPKESDTYREPVG</sequence>
<reference evidence="2 3" key="1">
    <citation type="journal article" date="2016" name="Nat. Commun.">
        <title>Thousands of microbial genomes shed light on interconnected biogeochemical processes in an aquifer system.</title>
        <authorList>
            <person name="Anantharaman K."/>
            <person name="Brown C.T."/>
            <person name="Hug L.A."/>
            <person name="Sharon I."/>
            <person name="Castelle C.J."/>
            <person name="Probst A.J."/>
            <person name="Thomas B.C."/>
            <person name="Singh A."/>
            <person name="Wilkins M.J."/>
            <person name="Karaoz U."/>
            <person name="Brodie E.L."/>
            <person name="Williams K.H."/>
            <person name="Hubbard S.S."/>
            <person name="Banfield J.F."/>
        </authorList>
    </citation>
    <scope>NUCLEOTIDE SEQUENCE [LARGE SCALE GENOMIC DNA]</scope>
</reference>
<gene>
    <name evidence="2" type="ORF">A2Z78_01980</name>
</gene>
<proteinExistence type="predicted"/>
<accession>A0A1G2DVR3</accession>
<evidence type="ECO:0000313" key="2">
    <source>
        <dbReference type="EMBL" id="OGZ17643.1"/>
    </source>
</evidence>
<evidence type="ECO:0000313" key="3">
    <source>
        <dbReference type="Proteomes" id="UP000176752"/>
    </source>
</evidence>
<name>A0A1G2DVR3_9BACT</name>
<dbReference type="AlphaFoldDB" id="A0A1G2DVR3"/>
<comment type="caution">
    <text evidence="2">The sequence shown here is derived from an EMBL/GenBank/DDBJ whole genome shotgun (WGS) entry which is preliminary data.</text>
</comment>
<protein>
    <submittedName>
        <fullName evidence="2">Uncharacterized protein</fullName>
    </submittedName>
</protein>
<feature type="region of interest" description="Disordered" evidence="1">
    <location>
        <begin position="118"/>
        <end position="152"/>
    </location>
</feature>
<organism evidence="2 3">
    <name type="scientific">Candidatus Nealsonbacteria bacterium RBG_13_36_15</name>
    <dbReference type="NCBI Taxonomy" id="1801660"/>
    <lineage>
        <taxon>Bacteria</taxon>
        <taxon>Candidatus Nealsoniibacteriota</taxon>
    </lineage>
</organism>
<dbReference type="EMBL" id="MHLV01000018">
    <property type="protein sequence ID" value="OGZ17643.1"/>
    <property type="molecule type" value="Genomic_DNA"/>
</dbReference>
<dbReference type="STRING" id="1801660.A2Z78_01980"/>
<evidence type="ECO:0000256" key="1">
    <source>
        <dbReference type="SAM" id="MobiDB-lite"/>
    </source>
</evidence>
<dbReference type="Proteomes" id="UP000176752">
    <property type="component" value="Unassembled WGS sequence"/>
</dbReference>